<protein>
    <submittedName>
        <fullName evidence="2">Uncharacterized protein</fullName>
    </submittedName>
</protein>
<gene>
    <name evidence="2" type="ORF">MRATA1EN1_LOCUS29034</name>
</gene>
<feature type="compositionally biased region" description="Gly residues" evidence="1">
    <location>
        <begin position="175"/>
        <end position="194"/>
    </location>
</feature>
<dbReference type="Proteomes" id="UP001176941">
    <property type="component" value="Chromosome X"/>
</dbReference>
<proteinExistence type="predicted"/>
<dbReference type="EMBL" id="OX460343">
    <property type="protein sequence ID" value="CAI9180072.1"/>
    <property type="molecule type" value="Genomic_DNA"/>
</dbReference>
<feature type="region of interest" description="Disordered" evidence="1">
    <location>
        <begin position="172"/>
        <end position="211"/>
    </location>
</feature>
<keyword evidence="3" id="KW-1185">Reference proteome</keyword>
<evidence type="ECO:0000313" key="3">
    <source>
        <dbReference type="Proteomes" id="UP001176941"/>
    </source>
</evidence>
<organism evidence="2 3">
    <name type="scientific">Rangifer tarandus platyrhynchus</name>
    <name type="common">Svalbard reindeer</name>
    <dbReference type="NCBI Taxonomy" id="3082113"/>
    <lineage>
        <taxon>Eukaryota</taxon>
        <taxon>Metazoa</taxon>
        <taxon>Chordata</taxon>
        <taxon>Craniata</taxon>
        <taxon>Vertebrata</taxon>
        <taxon>Euteleostomi</taxon>
        <taxon>Mammalia</taxon>
        <taxon>Eutheria</taxon>
        <taxon>Laurasiatheria</taxon>
        <taxon>Artiodactyla</taxon>
        <taxon>Ruminantia</taxon>
        <taxon>Pecora</taxon>
        <taxon>Cervidae</taxon>
        <taxon>Odocoileinae</taxon>
        <taxon>Rangifer</taxon>
    </lineage>
</organism>
<name>A0ABN9A569_RANTA</name>
<feature type="compositionally biased region" description="Basic and acidic residues" evidence="1">
    <location>
        <begin position="196"/>
        <end position="211"/>
    </location>
</feature>
<reference evidence="2" key="1">
    <citation type="submission" date="2023-04" db="EMBL/GenBank/DDBJ databases">
        <authorList>
            <consortium name="ELIXIR-Norway"/>
        </authorList>
    </citation>
    <scope>NUCLEOTIDE SEQUENCE [LARGE SCALE GENOMIC DNA]</scope>
</reference>
<accession>A0ABN9A569</accession>
<sequence>MRSRLGSQHITTWSPMADLDSVTSGPLKTQLSNRLREHVLTSRDQKAIIRPREASKVQVQRSAFTEDARAGKNLKAMQPPNLSGFWTPQPLTTSPTPQPIGVHHSLTPRAEDSKLADHQGCTVDNTQPVTKAENLEYQLKWKNAPPPPNRRRILATSSVRWRWRRNQAEARGNALVGGGGGDVAGRGGGGGTGRWSGRDRRESVRRGVREESSRLLGRGVGRFCGPQAVGVVLRSHRLPSPPAPDLGRKGWPAALPAVEMVVLMGGAGGGSALENRGPPRGTDGVRPHPSP</sequence>
<feature type="region of interest" description="Disordered" evidence="1">
    <location>
        <begin position="267"/>
        <end position="291"/>
    </location>
</feature>
<evidence type="ECO:0000313" key="2">
    <source>
        <dbReference type="EMBL" id="CAI9180072.1"/>
    </source>
</evidence>
<evidence type="ECO:0000256" key="1">
    <source>
        <dbReference type="SAM" id="MobiDB-lite"/>
    </source>
</evidence>